<dbReference type="PANTHER" id="PTHR30570">
    <property type="entry name" value="PERIPLASMIC PHOSPHATE BINDING COMPONENT OF PHOSPHATE ABC TRANSPORTER"/>
    <property type="match status" value="1"/>
</dbReference>
<name>A0ABX6P414_9BURK</name>
<dbReference type="EMBL" id="CP053418">
    <property type="protein sequence ID" value="QJW84866.1"/>
    <property type="molecule type" value="Genomic_DNA"/>
</dbReference>
<feature type="signal peptide" evidence="2">
    <location>
        <begin position="1"/>
        <end position="23"/>
    </location>
</feature>
<evidence type="ECO:0000313" key="4">
    <source>
        <dbReference type="EMBL" id="QJW84866.1"/>
    </source>
</evidence>
<dbReference type="Proteomes" id="UP000500826">
    <property type="component" value="Chromosome"/>
</dbReference>
<keyword evidence="5" id="KW-1185">Reference proteome</keyword>
<protein>
    <recommendedName>
        <fullName evidence="3">PBP domain-containing protein</fullName>
    </recommendedName>
</protein>
<dbReference type="InterPro" id="IPR050811">
    <property type="entry name" value="Phosphate_ABC_transporter"/>
</dbReference>
<keyword evidence="1 2" id="KW-0732">Signal</keyword>
<evidence type="ECO:0000313" key="5">
    <source>
        <dbReference type="Proteomes" id="UP000500826"/>
    </source>
</evidence>
<evidence type="ECO:0000256" key="1">
    <source>
        <dbReference type="ARBA" id="ARBA00022729"/>
    </source>
</evidence>
<dbReference type="InterPro" id="IPR024370">
    <property type="entry name" value="PBP_domain"/>
</dbReference>
<feature type="chain" id="PRO_5045972952" description="PBP domain-containing protein" evidence="2">
    <location>
        <begin position="24"/>
        <end position="251"/>
    </location>
</feature>
<evidence type="ECO:0000259" key="3">
    <source>
        <dbReference type="Pfam" id="PF12849"/>
    </source>
</evidence>
<reference evidence="4 5" key="2">
    <citation type="submission" date="2020-05" db="EMBL/GenBank/DDBJ databases">
        <authorList>
            <person name="Khan S.A."/>
            <person name="Jeon C.O."/>
            <person name="Chun B.H."/>
        </authorList>
    </citation>
    <scope>NUCLEOTIDE SEQUENCE [LARGE SCALE GENOMIC DNA]</scope>
    <source>
        <strain evidence="4 5">H242</strain>
    </source>
</reference>
<reference evidence="4 5" key="1">
    <citation type="submission" date="2020-05" db="EMBL/GenBank/DDBJ databases">
        <title>Ramlibacter rhizophilus sp. nov., isolated from rhizosphere soil of national flower Mugunghwa from South Korea.</title>
        <authorList>
            <person name="Zheng-Fei Y."/>
            <person name="Huan T."/>
        </authorList>
    </citation>
    <scope>NUCLEOTIDE SEQUENCE [LARGE SCALE GENOMIC DNA]</scope>
    <source>
        <strain evidence="4 5">H242</strain>
    </source>
</reference>
<sequence>MKNLVPVAAAVFCALAACASVHADTVRLAGATTVVNVVIAPNRAAVEKSSGHTLEINGNATGKGLVDLSDGKADAAMVSEPMDIALAAAEVAGKKLDGSRFQMHELRKDEIVFIVHANNPVGKLTLAQLSDIHTGKITNWKQVGGKDMAITVYSDALTGGTRAMVKKVVMGGTEYASSVKSLTSVSRIADLVPGDESGIGALGRGFVKADAKSKVVETTKIERPLAIVTMGAPSPKVQQVIDGFKTAAAAR</sequence>
<organism evidence="4 5">
    <name type="scientific">Ramlibacter terrae</name>
    <dbReference type="NCBI Taxonomy" id="2732511"/>
    <lineage>
        <taxon>Bacteria</taxon>
        <taxon>Pseudomonadati</taxon>
        <taxon>Pseudomonadota</taxon>
        <taxon>Betaproteobacteria</taxon>
        <taxon>Burkholderiales</taxon>
        <taxon>Comamonadaceae</taxon>
        <taxon>Ramlibacter</taxon>
    </lineage>
</organism>
<evidence type="ECO:0000256" key="2">
    <source>
        <dbReference type="SAM" id="SignalP"/>
    </source>
</evidence>
<dbReference type="Pfam" id="PF12849">
    <property type="entry name" value="PBP_like_2"/>
    <property type="match status" value="1"/>
</dbReference>
<dbReference type="SUPFAM" id="SSF53850">
    <property type="entry name" value="Periplasmic binding protein-like II"/>
    <property type="match status" value="1"/>
</dbReference>
<feature type="domain" description="PBP" evidence="3">
    <location>
        <begin position="23"/>
        <end position="220"/>
    </location>
</feature>
<gene>
    <name evidence="4" type="ORF">HK414_18540</name>
</gene>
<dbReference type="Gene3D" id="3.40.190.10">
    <property type="entry name" value="Periplasmic binding protein-like II"/>
    <property type="match status" value="2"/>
</dbReference>
<proteinExistence type="predicted"/>
<accession>A0ABX6P414</accession>
<dbReference type="PROSITE" id="PS51257">
    <property type="entry name" value="PROKAR_LIPOPROTEIN"/>
    <property type="match status" value="1"/>
</dbReference>
<dbReference type="PANTHER" id="PTHR30570:SF1">
    <property type="entry name" value="PHOSPHATE-BINDING PROTEIN PSTS"/>
    <property type="match status" value="1"/>
</dbReference>